<reference evidence="7 8" key="1">
    <citation type="submission" date="2020-03" db="EMBL/GenBank/DDBJ databases">
        <title>Whole genome shotgun sequence of Phytohabitans houttuyneae NBRC 108639.</title>
        <authorList>
            <person name="Komaki H."/>
            <person name="Tamura T."/>
        </authorList>
    </citation>
    <scope>NUCLEOTIDE SEQUENCE [LARGE SCALE GENOMIC DNA]</scope>
    <source>
        <strain evidence="7 8">NBRC 108639</strain>
    </source>
</reference>
<evidence type="ECO:0000256" key="3">
    <source>
        <dbReference type="ARBA" id="ARBA00023326"/>
    </source>
</evidence>
<evidence type="ECO:0000313" key="7">
    <source>
        <dbReference type="EMBL" id="GFJ81970.1"/>
    </source>
</evidence>
<feature type="compositionally biased region" description="Polar residues" evidence="4">
    <location>
        <begin position="216"/>
        <end position="228"/>
    </location>
</feature>
<evidence type="ECO:0000256" key="5">
    <source>
        <dbReference type="SAM" id="SignalP"/>
    </source>
</evidence>
<keyword evidence="3" id="KW-0624">Polysaccharide degradation</keyword>
<keyword evidence="5" id="KW-0732">Signal</keyword>
<name>A0A6V8KEU1_9ACTN</name>
<dbReference type="SUPFAM" id="SSF49265">
    <property type="entry name" value="Fibronectin type III"/>
    <property type="match status" value="1"/>
</dbReference>
<evidence type="ECO:0000256" key="4">
    <source>
        <dbReference type="SAM" id="MobiDB-lite"/>
    </source>
</evidence>
<dbReference type="GO" id="GO:0000272">
    <property type="term" value="P:polysaccharide catabolic process"/>
    <property type="evidence" value="ECO:0007669"/>
    <property type="project" value="UniProtKB-KW"/>
</dbReference>
<dbReference type="PROSITE" id="PS50853">
    <property type="entry name" value="FN3"/>
    <property type="match status" value="2"/>
</dbReference>
<keyword evidence="8" id="KW-1185">Reference proteome</keyword>
<dbReference type="InterPro" id="IPR050991">
    <property type="entry name" value="ECM_Regulatory_Proteins"/>
</dbReference>
<dbReference type="Pfam" id="PF00041">
    <property type="entry name" value="fn3"/>
    <property type="match status" value="2"/>
</dbReference>
<dbReference type="PANTHER" id="PTHR46708">
    <property type="entry name" value="TENASCIN"/>
    <property type="match status" value="1"/>
</dbReference>
<reference evidence="7 8" key="2">
    <citation type="submission" date="2020-03" db="EMBL/GenBank/DDBJ databases">
        <authorList>
            <person name="Ichikawa N."/>
            <person name="Kimura A."/>
            <person name="Kitahashi Y."/>
            <person name="Uohara A."/>
        </authorList>
    </citation>
    <scope>NUCLEOTIDE SEQUENCE [LARGE SCALE GENOMIC DNA]</scope>
    <source>
        <strain evidence="7 8">NBRC 108639</strain>
    </source>
</reference>
<feature type="region of interest" description="Disordered" evidence="4">
    <location>
        <begin position="212"/>
        <end position="238"/>
    </location>
</feature>
<organism evidence="7 8">
    <name type="scientific">Phytohabitans houttuyneae</name>
    <dbReference type="NCBI Taxonomy" id="1076126"/>
    <lineage>
        <taxon>Bacteria</taxon>
        <taxon>Bacillati</taxon>
        <taxon>Actinomycetota</taxon>
        <taxon>Actinomycetes</taxon>
        <taxon>Micromonosporales</taxon>
        <taxon>Micromonosporaceae</taxon>
    </lineage>
</organism>
<evidence type="ECO:0000256" key="1">
    <source>
        <dbReference type="ARBA" id="ARBA00022737"/>
    </source>
</evidence>
<feature type="chain" id="PRO_5038853025" description="Fibronectin type-III domain-containing protein" evidence="5">
    <location>
        <begin position="25"/>
        <end position="238"/>
    </location>
</feature>
<dbReference type="SMART" id="SM00060">
    <property type="entry name" value="FN3"/>
    <property type="match status" value="2"/>
</dbReference>
<proteinExistence type="predicted"/>
<protein>
    <recommendedName>
        <fullName evidence="6">Fibronectin type-III domain-containing protein</fullName>
    </recommendedName>
</protein>
<feature type="signal peptide" evidence="5">
    <location>
        <begin position="1"/>
        <end position="24"/>
    </location>
</feature>
<dbReference type="PANTHER" id="PTHR46708:SF2">
    <property type="entry name" value="FIBRONECTIN TYPE-III DOMAIN-CONTAINING PROTEIN"/>
    <property type="match status" value="1"/>
</dbReference>
<accession>A0A6V8KEU1</accession>
<dbReference type="InterPro" id="IPR013783">
    <property type="entry name" value="Ig-like_fold"/>
</dbReference>
<evidence type="ECO:0000259" key="6">
    <source>
        <dbReference type="PROSITE" id="PS50853"/>
    </source>
</evidence>
<dbReference type="EMBL" id="BLPF01000002">
    <property type="protein sequence ID" value="GFJ81970.1"/>
    <property type="molecule type" value="Genomic_DNA"/>
</dbReference>
<dbReference type="RefSeq" id="WP_173061879.1">
    <property type="nucleotide sequence ID" value="NZ_BAABGO010000042.1"/>
</dbReference>
<keyword evidence="3" id="KW-0119">Carbohydrate metabolism</keyword>
<comment type="caution">
    <text evidence="7">The sequence shown here is derived from an EMBL/GenBank/DDBJ whole genome shotgun (WGS) entry which is preliminary data.</text>
</comment>
<dbReference type="InterPro" id="IPR036116">
    <property type="entry name" value="FN3_sf"/>
</dbReference>
<dbReference type="GO" id="GO:0016798">
    <property type="term" value="F:hydrolase activity, acting on glycosyl bonds"/>
    <property type="evidence" value="ECO:0007669"/>
    <property type="project" value="UniProtKB-KW"/>
</dbReference>
<feature type="domain" description="Fibronectin type-III" evidence="6">
    <location>
        <begin position="32"/>
        <end position="130"/>
    </location>
</feature>
<dbReference type="AlphaFoldDB" id="A0A6V8KEU1"/>
<keyword evidence="2" id="KW-0326">Glycosidase</keyword>
<keyword evidence="2" id="KW-0378">Hydrolase</keyword>
<dbReference type="Gene3D" id="2.60.40.10">
    <property type="entry name" value="Immunoglobulins"/>
    <property type="match status" value="2"/>
</dbReference>
<dbReference type="Proteomes" id="UP000482800">
    <property type="component" value="Unassembled WGS sequence"/>
</dbReference>
<gene>
    <name evidence="7" type="ORF">Phou_061500</name>
</gene>
<keyword evidence="1" id="KW-0677">Repeat</keyword>
<dbReference type="InterPro" id="IPR003961">
    <property type="entry name" value="FN3_dom"/>
</dbReference>
<sequence length="238" mass="24496">MFRPTQVVLVSAILALVASAPAPAAASEPVSPPAAPHIAGTQLLSATTVDLAWFNATAGTNPIAAYEVYTRQPGTTYPGRLVTTTTSSWVFVQVGGLRPATAYQLYVRARDTTGVRGPASAPVNVTTLPYELVPGPPGAATVTSTTATVSWRPPAVSADRIAGYDLLVPAATPTQPMQIRASTGPSTTAVELTGLRPGTTYTFHAIVRFTDGTPRSAPSSRGTVTTALSVPPSPQPGF</sequence>
<dbReference type="CDD" id="cd00063">
    <property type="entry name" value="FN3"/>
    <property type="match status" value="2"/>
</dbReference>
<evidence type="ECO:0000313" key="8">
    <source>
        <dbReference type="Proteomes" id="UP000482800"/>
    </source>
</evidence>
<evidence type="ECO:0000256" key="2">
    <source>
        <dbReference type="ARBA" id="ARBA00023295"/>
    </source>
</evidence>
<feature type="domain" description="Fibronectin type-III" evidence="6">
    <location>
        <begin position="133"/>
        <end position="229"/>
    </location>
</feature>